<proteinExistence type="predicted"/>
<evidence type="ECO:0000313" key="3">
    <source>
        <dbReference type="EMBL" id="KZP03581.1"/>
    </source>
</evidence>
<dbReference type="OrthoDB" id="6108at2759"/>
<reference evidence="3 4" key="1">
    <citation type="journal article" date="2016" name="Mol. Biol. Evol.">
        <title>Comparative Genomics of Early-Diverging Mushroom-Forming Fungi Provides Insights into the Origins of Lignocellulose Decay Capabilities.</title>
        <authorList>
            <person name="Nagy L.G."/>
            <person name="Riley R."/>
            <person name="Tritt A."/>
            <person name="Adam C."/>
            <person name="Daum C."/>
            <person name="Floudas D."/>
            <person name="Sun H."/>
            <person name="Yadav J.S."/>
            <person name="Pangilinan J."/>
            <person name="Larsson K.H."/>
            <person name="Matsuura K."/>
            <person name="Barry K."/>
            <person name="Labutti K."/>
            <person name="Kuo R."/>
            <person name="Ohm R.A."/>
            <person name="Bhattacharya S.S."/>
            <person name="Shirouzu T."/>
            <person name="Yoshinaga Y."/>
            <person name="Martin F.M."/>
            <person name="Grigoriev I.V."/>
            <person name="Hibbett D.S."/>
        </authorList>
    </citation>
    <scope>NUCLEOTIDE SEQUENCE [LARGE SCALE GENOMIC DNA]</scope>
    <source>
        <strain evidence="3 4">CBS 109695</strain>
    </source>
</reference>
<name>A0A167U4G4_9AGAM</name>
<dbReference type="EMBL" id="KV418041">
    <property type="protein sequence ID" value="KZP03581.1"/>
    <property type="molecule type" value="Genomic_DNA"/>
</dbReference>
<feature type="compositionally biased region" description="Polar residues" evidence="1">
    <location>
        <begin position="1"/>
        <end position="12"/>
    </location>
</feature>
<evidence type="ECO:0000256" key="1">
    <source>
        <dbReference type="SAM" id="MobiDB-lite"/>
    </source>
</evidence>
<protein>
    <recommendedName>
        <fullName evidence="2">E3 ubiquitin-protein ligase listerin N-terminal domain-containing protein</fullName>
    </recommendedName>
</protein>
<dbReference type="InterPro" id="IPR054476">
    <property type="entry name" value="Ltn1_N"/>
</dbReference>
<dbReference type="Pfam" id="PF22958">
    <property type="entry name" value="Ltn1_1st"/>
    <property type="match status" value="1"/>
</dbReference>
<dbReference type="AlphaFoldDB" id="A0A167U4G4"/>
<feature type="region of interest" description="Disordered" evidence="1">
    <location>
        <begin position="1"/>
        <end position="46"/>
    </location>
</feature>
<gene>
    <name evidence="3" type="ORF">FIBSPDRAFT_968871</name>
</gene>
<evidence type="ECO:0000313" key="4">
    <source>
        <dbReference type="Proteomes" id="UP000076532"/>
    </source>
</evidence>
<organism evidence="3 4">
    <name type="scientific">Athelia psychrophila</name>
    <dbReference type="NCBI Taxonomy" id="1759441"/>
    <lineage>
        <taxon>Eukaryota</taxon>
        <taxon>Fungi</taxon>
        <taxon>Dikarya</taxon>
        <taxon>Basidiomycota</taxon>
        <taxon>Agaricomycotina</taxon>
        <taxon>Agaricomycetes</taxon>
        <taxon>Agaricomycetidae</taxon>
        <taxon>Atheliales</taxon>
        <taxon>Atheliaceae</taxon>
        <taxon>Athelia</taxon>
    </lineage>
</organism>
<dbReference type="Proteomes" id="UP000076532">
    <property type="component" value="Unassembled WGS sequence"/>
</dbReference>
<feature type="domain" description="E3 ubiquitin-protein ligase listerin N-terminal" evidence="2">
    <location>
        <begin position="62"/>
        <end position="160"/>
    </location>
</feature>
<keyword evidence="4" id="KW-1185">Reference proteome</keyword>
<sequence length="239" mass="26128">MPMQKLPSTSTTCKKHAPKAAGPRLARRETRGATGAGVHPVKPQPTAPDPLDPLGLVYVLPAELVVILRRLGKHDTRAGAAERIDYAVRAMLPVWLHHVPLLLMHPSKRIRLLAVTLHAITLPLLAEEAPLYVLGVWLMIAHDPHKHVASVASTSSFRVLQRTRGTCFRFYVMYRLPLLSPSSMTLKFKKTKRRTLLSSPALWSALNPAPGPEALLFSTSNAPSGIGSCRNTCAALEEP</sequence>
<accession>A0A167U4G4</accession>
<evidence type="ECO:0000259" key="2">
    <source>
        <dbReference type="Pfam" id="PF22958"/>
    </source>
</evidence>